<dbReference type="OMA" id="TTPNWQQ"/>
<name>A0A2N6NKF7_BEABA</name>
<reference evidence="1 2" key="1">
    <citation type="journal article" date="2016" name="Appl. Microbiol. Biotechnol.">
        <title>Characterization of T-DNA insertion mutants with decreased virulence in the entomopathogenic fungus Beauveria bassiana JEF-007.</title>
        <authorList>
            <person name="Kim S."/>
            <person name="Lee S.J."/>
            <person name="Nai Y.S."/>
            <person name="Yu J.S."/>
            <person name="Lee M.R."/>
            <person name="Yang Y.T."/>
            <person name="Kim J.S."/>
        </authorList>
    </citation>
    <scope>NUCLEOTIDE SEQUENCE [LARGE SCALE GENOMIC DNA]</scope>
    <source>
        <strain evidence="1 2">JEF-007</strain>
    </source>
</reference>
<organism evidence="1 2">
    <name type="scientific">Beauveria bassiana</name>
    <name type="common">White muscardine disease fungus</name>
    <name type="synonym">Tritirachium shiotae</name>
    <dbReference type="NCBI Taxonomy" id="176275"/>
    <lineage>
        <taxon>Eukaryota</taxon>
        <taxon>Fungi</taxon>
        <taxon>Dikarya</taxon>
        <taxon>Ascomycota</taxon>
        <taxon>Pezizomycotina</taxon>
        <taxon>Sordariomycetes</taxon>
        <taxon>Hypocreomycetidae</taxon>
        <taxon>Hypocreales</taxon>
        <taxon>Cordycipitaceae</taxon>
        <taxon>Beauveria</taxon>
    </lineage>
</organism>
<protein>
    <submittedName>
        <fullName evidence="1">Uncharacterized protein</fullName>
    </submittedName>
</protein>
<dbReference type="EMBL" id="MRVG01000006">
    <property type="protein sequence ID" value="PMB67716.1"/>
    <property type="molecule type" value="Genomic_DNA"/>
</dbReference>
<proteinExistence type="predicted"/>
<comment type="caution">
    <text evidence="1">The sequence shown here is derived from an EMBL/GenBank/DDBJ whole genome shotgun (WGS) entry which is preliminary data.</text>
</comment>
<accession>A0A2N6NKF7</accession>
<dbReference type="AlphaFoldDB" id="A0A2N6NKF7"/>
<dbReference type="Proteomes" id="UP000235728">
    <property type="component" value="Unassembled WGS sequence"/>
</dbReference>
<evidence type="ECO:0000313" key="1">
    <source>
        <dbReference type="EMBL" id="PMB67716.1"/>
    </source>
</evidence>
<sequence length="305" mass="32475">MAVAPPHYGLGSNYNYFLAAGGDAITGLDVQITFAEPLISASNGIGFQLNTYALLLLAPTSIPVWSDIIHSMLLWKTCKNKGLTALQEELLDAPSTTPNWQQYVVFTAPDSRNLQGVIDNWQGVPKEETDQQIINHEVKLATLAEANEIPANATITITPIFDSADVITGITFKYASPGKKTVSQSVTLADLDVYGTNEKINSAYESPISALTVNIVGDYNGNDGVFTSGSGTIVYTAAQPLTVLTNEPDYTAFQDGTGETANTVYGQLPVSRSKKITQTWGISADGVPVIKPAAGHKLPIPPSAK</sequence>
<gene>
    <name evidence="1" type="ORF">BM221_005884</name>
</gene>
<evidence type="ECO:0000313" key="2">
    <source>
        <dbReference type="Proteomes" id="UP000235728"/>
    </source>
</evidence>